<evidence type="ECO:0000256" key="1">
    <source>
        <dbReference type="ARBA" id="ARBA00004651"/>
    </source>
</evidence>
<feature type="region of interest" description="Disordered" evidence="12">
    <location>
        <begin position="383"/>
        <end position="467"/>
    </location>
</feature>
<feature type="transmembrane region" description="Helical" evidence="11">
    <location>
        <begin position="303"/>
        <end position="320"/>
    </location>
</feature>
<keyword evidence="6 11" id="KW-0472">Membrane</keyword>
<reference evidence="15 16" key="1">
    <citation type="submission" date="2025-04" db="UniProtKB">
        <authorList>
            <consortium name="RefSeq"/>
        </authorList>
    </citation>
    <scope>IDENTIFICATION</scope>
    <source>
        <tissue evidence="15 16">Sperm</tissue>
    </source>
</reference>
<keyword evidence="2 11" id="KW-1003">Cell membrane</keyword>
<evidence type="ECO:0000256" key="11">
    <source>
        <dbReference type="RuleBase" id="RU201114"/>
    </source>
</evidence>
<gene>
    <name evidence="15 16" type="primary">LOC116939267</name>
</gene>
<dbReference type="PANTHER" id="PTHR24246">
    <property type="entry name" value="OLFACTORY RECEPTOR AND ADENOSINE RECEPTOR"/>
    <property type="match status" value="1"/>
</dbReference>
<feature type="transmembrane region" description="Helical" evidence="11">
    <location>
        <begin position="27"/>
        <end position="52"/>
    </location>
</feature>
<dbReference type="RefSeq" id="XP_032803361.1">
    <property type="nucleotide sequence ID" value="XM_032947470.1"/>
</dbReference>
<dbReference type="SUPFAM" id="SSF81321">
    <property type="entry name" value="Family A G protein-coupled receptor-like"/>
    <property type="match status" value="1"/>
</dbReference>
<evidence type="ECO:0000256" key="9">
    <source>
        <dbReference type="ARBA" id="ARBA00023180"/>
    </source>
</evidence>
<keyword evidence="9 11" id="KW-0325">Glycoprotein</keyword>
<evidence type="ECO:0000256" key="7">
    <source>
        <dbReference type="ARBA" id="ARBA00023157"/>
    </source>
</evidence>
<comment type="similarity">
    <text evidence="11">Belongs to the G-protein coupled receptor 1 family.</text>
</comment>
<evidence type="ECO:0000313" key="16">
    <source>
        <dbReference type="RefSeq" id="XP_032803361.1"/>
    </source>
</evidence>
<dbReference type="PROSITE" id="PS00237">
    <property type="entry name" value="G_PROTEIN_RECEP_F1_1"/>
    <property type="match status" value="1"/>
</dbReference>
<keyword evidence="4 11" id="KW-1133">Transmembrane helix</keyword>
<proteinExistence type="inferred from homology"/>
<evidence type="ECO:0000256" key="10">
    <source>
        <dbReference type="ARBA" id="ARBA00023224"/>
    </source>
</evidence>
<evidence type="ECO:0000313" key="14">
    <source>
        <dbReference type="Proteomes" id="UP001318040"/>
    </source>
</evidence>
<name>A0AAJ7WMT1_PETMA</name>
<dbReference type="Pfam" id="PF00001">
    <property type="entry name" value="7tm_1"/>
    <property type="match status" value="2"/>
</dbReference>
<dbReference type="GO" id="GO:0001609">
    <property type="term" value="F:G protein-coupled adenosine receptor activity"/>
    <property type="evidence" value="ECO:0007669"/>
    <property type="project" value="UniProtKB-UniRule"/>
</dbReference>
<evidence type="ECO:0000256" key="3">
    <source>
        <dbReference type="ARBA" id="ARBA00022692"/>
    </source>
</evidence>
<dbReference type="InterPro" id="IPR001634">
    <property type="entry name" value="Adenosn_rcpt"/>
</dbReference>
<evidence type="ECO:0000259" key="13">
    <source>
        <dbReference type="PROSITE" id="PS50262"/>
    </source>
</evidence>
<evidence type="ECO:0000256" key="4">
    <source>
        <dbReference type="ARBA" id="ARBA00022989"/>
    </source>
</evidence>
<dbReference type="PROSITE" id="PS50262">
    <property type="entry name" value="G_PROTEIN_RECEP_F1_2"/>
    <property type="match status" value="1"/>
</dbReference>
<evidence type="ECO:0000256" key="5">
    <source>
        <dbReference type="ARBA" id="ARBA00023040"/>
    </source>
</evidence>
<accession>A0AAJ7WMT1</accession>
<dbReference type="KEGG" id="pmrn:116939267"/>
<comment type="subcellular location">
    <subcellularLocation>
        <location evidence="1 11">Cell membrane</location>
        <topology evidence="1 11">Multi-pass membrane protein</topology>
    </subcellularLocation>
</comment>
<dbReference type="RefSeq" id="XP_032803360.1">
    <property type="nucleotide sequence ID" value="XM_032947469.1"/>
</dbReference>
<feature type="compositionally biased region" description="Basic residues" evidence="12">
    <location>
        <begin position="406"/>
        <end position="436"/>
    </location>
</feature>
<feature type="transmembrane region" description="Helical" evidence="11">
    <location>
        <begin position="94"/>
        <end position="120"/>
    </location>
</feature>
<keyword evidence="10 11" id="KW-0807">Transducer</keyword>
<dbReference type="InterPro" id="IPR000276">
    <property type="entry name" value="GPCR_Rhodpsn"/>
</dbReference>
<organism evidence="14 15">
    <name type="scientific">Petromyzon marinus</name>
    <name type="common">Sea lamprey</name>
    <dbReference type="NCBI Taxonomy" id="7757"/>
    <lineage>
        <taxon>Eukaryota</taxon>
        <taxon>Metazoa</taxon>
        <taxon>Chordata</taxon>
        <taxon>Craniata</taxon>
        <taxon>Vertebrata</taxon>
        <taxon>Cyclostomata</taxon>
        <taxon>Hyperoartia</taxon>
        <taxon>Petromyzontiformes</taxon>
        <taxon>Petromyzontidae</taxon>
        <taxon>Petromyzon</taxon>
    </lineage>
</organism>
<dbReference type="PANTHER" id="PTHR24246:SF47">
    <property type="entry name" value="ADENOSINE RECEPTOR A2A"/>
    <property type="match status" value="1"/>
</dbReference>
<feature type="domain" description="G-protein coupled receptors family 1 profile" evidence="13">
    <location>
        <begin position="43"/>
        <end position="360"/>
    </location>
</feature>
<feature type="transmembrane region" description="Helical" evidence="11">
    <location>
        <begin position="340"/>
        <end position="362"/>
    </location>
</feature>
<feature type="transmembrane region" description="Helical" evidence="11">
    <location>
        <begin position="251"/>
        <end position="277"/>
    </location>
</feature>
<dbReference type="AlphaFoldDB" id="A0AAJ7WMT1"/>
<dbReference type="Gene3D" id="1.20.1070.10">
    <property type="entry name" value="Rhodopsin 7-helix transmembrane proteins"/>
    <property type="match status" value="1"/>
</dbReference>
<dbReference type="InterPro" id="IPR017452">
    <property type="entry name" value="GPCR_Rhodpsn_7TM"/>
</dbReference>
<dbReference type="GO" id="GO:0005886">
    <property type="term" value="C:plasma membrane"/>
    <property type="evidence" value="ECO:0007669"/>
    <property type="project" value="UniProtKB-SubCell"/>
</dbReference>
<feature type="transmembrane region" description="Helical" evidence="11">
    <location>
        <begin position="64"/>
        <end position="88"/>
    </location>
</feature>
<feature type="compositionally biased region" description="Low complexity" evidence="12">
    <location>
        <begin position="388"/>
        <end position="402"/>
    </location>
</feature>
<keyword evidence="14" id="KW-1185">Reference proteome</keyword>
<sequence>MPLCNATGDHQQQEQEQQQEGDTALNAAYICLEVFIALLAVLGNVLVCWAVWLNTNLRNVTNYFLVSLAIADIAVGVLGIPFAITLSVGFATDFYLCLFIACFVLVLTQSSIFSMLAIALDRYLAVRIPLRYNSMVTEKRANGVIALCWVLSIVIGLFPLLGWNNLSELKKKCSAAVVSNISSSSSNGSSSGGGGSGGGGNGSGGVAGDASCADVRCDAASEAACAPHALLCRCNVVGCLFENVVDMGYMVYFNFFGCVLAPLVVMLCIYANIFMVARRQLRRIEQKSGGSESSRSYWQKEVHAAKSLSIIVGLFAISWLPLHALNTLGLLSRVSKPPLWLMYSAIVLSHFNSAVNPFIYAYRLREFRLTFRRILRRKENCARRGSGSAITRTASTLSAASSVNRNGHHHHNHHHHHHHQQQHQHHQHYQHHHPHHHEQQQQQLDHEHHQQQVSGWAPAEGMAMLPS</sequence>
<evidence type="ECO:0000256" key="8">
    <source>
        <dbReference type="ARBA" id="ARBA00023170"/>
    </source>
</evidence>
<keyword evidence="7 11" id="KW-1015">Disulfide bond</keyword>
<dbReference type="GO" id="GO:0007189">
    <property type="term" value="P:adenylate cyclase-activating G protein-coupled receptor signaling pathway"/>
    <property type="evidence" value="ECO:0007669"/>
    <property type="project" value="TreeGrafter"/>
</dbReference>
<evidence type="ECO:0000256" key="2">
    <source>
        <dbReference type="ARBA" id="ARBA00022475"/>
    </source>
</evidence>
<feature type="transmembrane region" description="Helical" evidence="11">
    <location>
        <begin position="141"/>
        <end position="161"/>
    </location>
</feature>
<dbReference type="CDD" id="cd14968">
    <property type="entry name" value="7tmA_Adenosine_R"/>
    <property type="match status" value="1"/>
</dbReference>
<evidence type="ECO:0000256" key="6">
    <source>
        <dbReference type="ARBA" id="ARBA00023136"/>
    </source>
</evidence>
<keyword evidence="5 11" id="KW-0297">G-protein coupled receptor</keyword>
<keyword evidence="3 11" id="KW-0812">Transmembrane</keyword>
<dbReference type="GeneID" id="116939267"/>
<protein>
    <submittedName>
        <fullName evidence="15 16">Adenosine receptor A2b-like</fullName>
    </submittedName>
</protein>
<evidence type="ECO:0000256" key="12">
    <source>
        <dbReference type="SAM" id="MobiDB-lite"/>
    </source>
</evidence>
<keyword evidence="8 11" id="KW-0675">Receptor</keyword>
<dbReference type="SMART" id="SM01381">
    <property type="entry name" value="7TM_GPCR_Srsx"/>
    <property type="match status" value="1"/>
</dbReference>
<dbReference type="PRINTS" id="PR00424">
    <property type="entry name" value="ADENOSINER"/>
</dbReference>
<evidence type="ECO:0000313" key="15">
    <source>
        <dbReference type="RefSeq" id="XP_032803360.1"/>
    </source>
</evidence>
<dbReference type="Proteomes" id="UP001318040">
    <property type="component" value="Chromosome 5"/>
</dbReference>
<dbReference type="PRINTS" id="PR00237">
    <property type="entry name" value="GPCRRHODOPSN"/>
</dbReference>